<feature type="transmembrane region" description="Helical" evidence="1">
    <location>
        <begin position="24"/>
        <end position="44"/>
    </location>
</feature>
<accession>A0A5B6VZ87</accession>
<dbReference type="AlphaFoldDB" id="A0A5B6VZ87"/>
<evidence type="ECO:0000313" key="3">
    <source>
        <dbReference type="Proteomes" id="UP000325315"/>
    </source>
</evidence>
<proteinExistence type="predicted"/>
<keyword evidence="3" id="KW-1185">Reference proteome</keyword>
<organism evidence="2 3">
    <name type="scientific">Gossypium australe</name>
    <dbReference type="NCBI Taxonomy" id="47621"/>
    <lineage>
        <taxon>Eukaryota</taxon>
        <taxon>Viridiplantae</taxon>
        <taxon>Streptophyta</taxon>
        <taxon>Embryophyta</taxon>
        <taxon>Tracheophyta</taxon>
        <taxon>Spermatophyta</taxon>
        <taxon>Magnoliopsida</taxon>
        <taxon>eudicotyledons</taxon>
        <taxon>Gunneridae</taxon>
        <taxon>Pentapetalae</taxon>
        <taxon>rosids</taxon>
        <taxon>malvids</taxon>
        <taxon>Malvales</taxon>
        <taxon>Malvaceae</taxon>
        <taxon>Malvoideae</taxon>
        <taxon>Gossypium</taxon>
    </lineage>
</organism>
<comment type="caution">
    <text evidence="2">The sequence shown here is derived from an EMBL/GenBank/DDBJ whole genome shotgun (WGS) entry which is preliminary data.</text>
</comment>
<evidence type="ECO:0000256" key="1">
    <source>
        <dbReference type="SAM" id="Phobius"/>
    </source>
</evidence>
<keyword evidence="1" id="KW-0472">Membrane</keyword>
<keyword evidence="1" id="KW-0812">Transmembrane</keyword>
<name>A0A5B6VZ87_9ROSI</name>
<keyword evidence="1" id="KW-1133">Transmembrane helix</keyword>
<protein>
    <submittedName>
        <fullName evidence="2">Uncharacterized protein</fullName>
    </submittedName>
</protein>
<sequence>MGGVTVDVMWSLFFSAVWQNERRALFFLLLLLFANYGVFIRYLVRILEVVGLVKYWRCIY</sequence>
<dbReference type="EMBL" id="SMMG02000005">
    <property type="protein sequence ID" value="KAA3474919.1"/>
    <property type="molecule type" value="Genomic_DNA"/>
</dbReference>
<reference evidence="3" key="1">
    <citation type="journal article" date="2019" name="Plant Biotechnol. J.">
        <title>Genome sequencing of the Australian wild diploid species Gossypium australe highlights disease resistance and delayed gland morphogenesis.</title>
        <authorList>
            <person name="Cai Y."/>
            <person name="Cai X."/>
            <person name="Wang Q."/>
            <person name="Wang P."/>
            <person name="Zhang Y."/>
            <person name="Cai C."/>
            <person name="Xu Y."/>
            <person name="Wang K."/>
            <person name="Zhou Z."/>
            <person name="Wang C."/>
            <person name="Geng S."/>
            <person name="Li B."/>
            <person name="Dong Q."/>
            <person name="Hou Y."/>
            <person name="Wang H."/>
            <person name="Ai P."/>
            <person name="Liu Z."/>
            <person name="Yi F."/>
            <person name="Sun M."/>
            <person name="An G."/>
            <person name="Cheng J."/>
            <person name="Zhang Y."/>
            <person name="Shi Q."/>
            <person name="Xie Y."/>
            <person name="Shi X."/>
            <person name="Chang Y."/>
            <person name="Huang F."/>
            <person name="Chen Y."/>
            <person name="Hong S."/>
            <person name="Mi L."/>
            <person name="Sun Q."/>
            <person name="Zhang L."/>
            <person name="Zhou B."/>
            <person name="Peng R."/>
            <person name="Zhang X."/>
            <person name="Liu F."/>
        </authorList>
    </citation>
    <scope>NUCLEOTIDE SEQUENCE [LARGE SCALE GENOMIC DNA]</scope>
    <source>
        <strain evidence="3">cv. PA1801</strain>
    </source>
</reference>
<dbReference type="Proteomes" id="UP000325315">
    <property type="component" value="Unassembled WGS sequence"/>
</dbReference>
<evidence type="ECO:0000313" key="2">
    <source>
        <dbReference type="EMBL" id="KAA3474919.1"/>
    </source>
</evidence>
<gene>
    <name evidence="2" type="ORF">EPI10_025163</name>
</gene>